<proteinExistence type="predicted"/>
<dbReference type="Proteomes" id="UP000390335">
    <property type="component" value="Unassembled WGS sequence"/>
</dbReference>
<gene>
    <name evidence="1" type="ORF">RsS93_64090</name>
</gene>
<accession>A0ABQ0ZDY1</accession>
<comment type="caution">
    <text evidence="1">The sequence shown here is derived from an EMBL/GenBank/DDBJ whole genome shotgun (WGS) entry which is preliminary data.</text>
</comment>
<sequence length="66" mass="8127">MRIFAENSPFDLKDRLKERDYRWSDGSDGRPKSWWIEIAEETMEDELQFLRIEIYRWENAAPRFSV</sequence>
<organism evidence="1 2">
    <name type="scientific">Rhizobium dioscoreae</name>
    <dbReference type="NCBI Taxonomy" id="2653122"/>
    <lineage>
        <taxon>Bacteria</taxon>
        <taxon>Pseudomonadati</taxon>
        <taxon>Pseudomonadota</taxon>
        <taxon>Alphaproteobacteria</taxon>
        <taxon>Hyphomicrobiales</taxon>
        <taxon>Rhizobiaceae</taxon>
        <taxon>Rhizobium/Agrobacterium group</taxon>
        <taxon>Rhizobium</taxon>
    </lineage>
</organism>
<keyword evidence="2" id="KW-1185">Reference proteome</keyword>
<evidence type="ECO:0000313" key="2">
    <source>
        <dbReference type="Proteomes" id="UP000390335"/>
    </source>
</evidence>
<evidence type="ECO:0000313" key="1">
    <source>
        <dbReference type="EMBL" id="GES53795.1"/>
    </source>
</evidence>
<reference evidence="1 2" key="1">
    <citation type="journal article" date="2020" name="Genome Biol. Evol.">
        <title>Rhizobium dioscoreae sp. nov., a plant growth-promoting bacterium isolated from yam (Dioscorea species).</title>
        <authorList>
            <person name="Ouyabe M."/>
            <person name="Tanaka N."/>
            <person name="Shiwa Y."/>
            <person name="Fujita N."/>
            <person name="Kikuno H."/>
            <person name="Babil P."/>
            <person name="Shiwachi H."/>
        </authorList>
    </citation>
    <scope>NUCLEOTIDE SEQUENCE [LARGE SCALE GENOMIC DNA]</scope>
    <source>
        <strain evidence="1 2">S-93</strain>
    </source>
</reference>
<dbReference type="EMBL" id="BLAJ01000043">
    <property type="protein sequence ID" value="GES53795.1"/>
    <property type="molecule type" value="Genomic_DNA"/>
</dbReference>
<protein>
    <submittedName>
        <fullName evidence="1">Uncharacterized protein</fullName>
    </submittedName>
</protein>
<name>A0ABQ0ZDY1_9HYPH</name>